<sequence>MEYTLISISLFIVIYFSIKVDKLDGRIKGMQYTLDQLAKRSGISENPINDDLRKLIKDGKDINIARETLGLSLVEGKEYIDKLKFDNG</sequence>
<evidence type="ECO:0000313" key="1">
    <source>
        <dbReference type="EMBL" id="MFC4024678.1"/>
    </source>
</evidence>
<reference evidence="2" key="1">
    <citation type="journal article" date="2019" name="Int. J. Syst. Evol. Microbiol.">
        <title>The Global Catalogue of Microorganisms (GCM) 10K type strain sequencing project: providing services to taxonomists for standard genome sequencing and annotation.</title>
        <authorList>
            <consortium name="The Broad Institute Genomics Platform"/>
            <consortium name="The Broad Institute Genome Sequencing Center for Infectious Disease"/>
            <person name="Wu L."/>
            <person name="Ma J."/>
        </authorList>
    </citation>
    <scope>NUCLEOTIDE SEQUENCE [LARGE SCALE GENOMIC DNA]</scope>
    <source>
        <strain evidence="2">IBRC-M 10703</strain>
    </source>
</reference>
<dbReference type="RefSeq" id="WP_379497165.1">
    <property type="nucleotide sequence ID" value="NZ_JBHSAO010000008.1"/>
</dbReference>
<dbReference type="Proteomes" id="UP001595772">
    <property type="component" value="Unassembled WGS sequence"/>
</dbReference>
<name>A0ABV8GXP9_9BACI</name>
<organism evidence="1 2">
    <name type="scientific">Oceanobacillus longus</name>
    <dbReference type="NCBI Taxonomy" id="930120"/>
    <lineage>
        <taxon>Bacteria</taxon>
        <taxon>Bacillati</taxon>
        <taxon>Bacillota</taxon>
        <taxon>Bacilli</taxon>
        <taxon>Bacillales</taxon>
        <taxon>Bacillaceae</taxon>
        <taxon>Oceanobacillus</taxon>
    </lineage>
</organism>
<evidence type="ECO:0000313" key="2">
    <source>
        <dbReference type="Proteomes" id="UP001595772"/>
    </source>
</evidence>
<proteinExistence type="predicted"/>
<accession>A0ABV8GXP9</accession>
<comment type="caution">
    <text evidence="1">The sequence shown here is derived from an EMBL/GenBank/DDBJ whole genome shotgun (WGS) entry which is preliminary data.</text>
</comment>
<dbReference type="EMBL" id="JBHSAO010000008">
    <property type="protein sequence ID" value="MFC4024678.1"/>
    <property type="molecule type" value="Genomic_DNA"/>
</dbReference>
<keyword evidence="2" id="KW-1185">Reference proteome</keyword>
<protein>
    <submittedName>
        <fullName evidence="1">Uncharacterized protein</fullName>
    </submittedName>
</protein>
<gene>
    <name evidence="1" type="ORF">ACFOUV_12820</name>
</gene>